<dbReference type="RefSeq" id="XP_013322906.1">
    <property type="nucleotide sequence ID" value="XM_013467452.1"/>
</dbReference>
<reference evidence="2 3" key="1">
    <citation type="submission" date="2015-04" db="EMBL/GenBank/DDBJ databases">
        <authorList>
            <person name="Heijne W.H."/>
            <person name="Fedorova N.D."/>
            <person name="Nierman W.C."/>
            <person name="Vollebregt A.W."/>
            <person name="Zhao Z."/>
            <person name="Wu L."/>
            <person name="Kumar M."/>
            <person name="Stam H."/>
            <person name="van den Berg M.A."/>
            <person name="Pel H.J."/>
        </authorList>
    </citation>
    <scope>NUCLEOTIDE SEQUENCE [LARGE SCALE GENOMIC DNA]</scope>
    <source>
        <strain evidence="2 3">CBS 393.64</strain>
    </source>
</reference>
<protein>
    <submittedName>
        <fullName evidence="2">Uncharacterized protein</fullName>
    </submittedName>
</protein>
<proteinExistence type="predicted"/>
<organism evidence="2 3">
    <name type="scientific">Rasamsonia emersonii (strain ATCC 16479 / CBS 393.64 / IMI 116815)</name>
    <dbReference type="NCBI Taxonomy" id="1408163"/>
    <lineage>
        <taxon>Eukaryota</taxon>
        <taxon>Fungi</taxon>
        <taxon>Dikarya</taxon>
        <taxon>Ascomycota</taxon>
        <taxon>Pezizomycotina</taxon>
        <taxon>Eurotiomycetes</taxon>
        <taxon>Eurotiomycetidae</taxon>
        <taxon>Eurotiales</taxon>
        <taxon>Trichocomaceae</taxon>
        <taxon>Rasamsonia</taxon>
    </lineage>
</organism>
<feature type="compositionally biased region" description="Low complexity" evidence="1">
    <location>
        <begin position="118"/>
        <end position="135"/>
    </location>
</feature>
<dbReference type="AlphaFoldDB" id="A0A0F4YDQ8"/>
<comment type="caution">
    <text evidence="2">The sequence shown here is derived from an EMBL/GenBank/DDBJ whole genome shotgun (WGS) entry which is preliminary data.</text>
</comment>
<feature type="compositionally biased region" description="Basic and acidic residues" evidence="1">
    <location>
        <begin position="136"/>
        <end position="153"/>
    </location>
</feature>
<dbReference type="Proteomes" id="UP000053958">
    <property type="component" value="Unassembled WGS sequence"/>
</dbReference>
<feature type="compositionally biased region" description="Polar residues" evidence="1">
    <location>
        <begin position="154"/>
        <end position="163"/>
    </location>
</feature>
<evidence type="ECO:0000313" key="3">
    <source>
        <dbReference type="Proteomes" id="UP000053958"/>
    </source>
</evidence>
<sequence>MERLVRKGPQAHGIQQQAALTAGGAGSPGAGIAVPARSSASGDVASMPALERNLLLLSEDLDLGGGKAKGGIGDGGCDGHLGPGRDMLCYSDEVEKALIDLDPETGDRRQFMMTGEAAAAGTAGEDEAAAVAVGRGEAREGDGEGGRQEEENRSLTGMSTLTAALSPWR</sequence>
<keyword evidence="3" id="KW-1185">Reference proteome</keyword>
<dbReference type="EMBL" id="LASV01000796">
    <property type="protein sequence ID" value="KKA16294.1"/>
    <property type="molecule type" value="Genomic_DNA"/>
</dbReference>
<gene>
    <name evidence="2" type="ORF">T310_10122</name>
</gene>
<dbReference type="GeneID" id="25313188"/>
<evidence type="ECO:0000256" key="1">
    <source>
        <dbReference type="SAM" id="MobiDB-lite"/>
    </source>
</evidence>
<name>A0A0F4YDQ8_RASE3</name>
<feature type="region of interest" description="Disordered" evidence="1">
    <location>
        <begin position="118"/>
        <end position="169"/>
    </location>
</feature>
<feature type="compositionally biased region" description="Low complexity" evidence="1">
    <location>
        <begin position="13"/>
        <end position="22"/>
    </location>
</feature>
<feature type="region of interest" description="Disordered" evidence="1">
    <location>
        <begin position="1"/>
        <end position="28"/>
    </location>
</feature>
<accession>A0A0F4YDQ8</accession>
<evidence type="ECO:0000313" key="2">
    <source>
        <dbReference type="EMBL" id="KKA16294.1"/>
    </source>
</evidence>